<dbReference type="InterPro" id="IPR001173">
    <property type="entry name" value="Glyco_trans_2-like"/>
</dbReference>
<organism evidence="9 10">
    <name type="scientific">Asticcacaulis excentricus</name>
    <dbReference type="NCBI Taxonomy" id="78587"/>
    <lineage>
        <taxon>Bacteria</taxon>
        <taxon>Pseudomonadati</taxon>
        <taxon>Pseudomonadota</taxon>
        <taxon>Alphaproteobacteria</taxon>
        <taxon>Caulobacterales</taxon>
        <taxon>Caulobacteraceae</taxon>
        <taxon>Asticcacaulis</taxon>
    </lineage>
</organism>
<evidence type="ECO:0000256" key="7">
    <source>
        <dbReference type="ARBA" id="ARBA00023136"/>
    </source>
</evidence>
<dbReference type="InterPro" id="IPR029044">
    <property type="entry name" value="Nucleotide-diphossugar_trans"/>
</dbReference>
<evidence type="ECO:0000256" key="6">
    <source>
        <dbReference type="ARBA" id="ARBA00022989"/>
    </source>
</evidence>
<keyword evidence="1" id="KW-1003">Cell membrane</keyword>
<dbReference type="GO" id="GO:0009103">
    <property type="term" value="P:lipopolysaccharide biosynthetic process"/>
    <property type="evidence" value="ECO:0007669"/>
    <property type="project" value="UniProtKB-KW"/>
</dbReference>
<evidence type="ECO:0000256" key="2">
    <source>
        <dbReference type="ARBA" id="ARBA00022676"/>
    </source>
</evidence>
<dbReference type="GO" id="GO:0099621">
    <property type="term" value="F:undecaprenyl-phosphate 4-deoxy-4-formamido-L-arabinose transferase activity"/>
    <property type="evidence" value="ECO:0007669"/>
    <property type="project" value="TreeGrafter"/>
</dbReference>
<evidence type="ECO:0000256" key="1">
    <source>
        <dbReference type="ARBA" id="ARBA00022475"/>
    </source>
</evidence>
<dbReference type="PANTHER" id="PTHR48090:SF3">
    <property type="entry name" value="UNDECAPRENYL-PHOSPHATE 4-DEOXY-4-FORMAMIDO-L-ARABINOSE TRANSFERASE"/>
    <property type="match status" value="1"/>
</dbReference>
<evidence type="ECO:0000256" key="3">
    <source>
        <dbReference type="ARBA" id="ARBA00022679"/>
    </source>
</evidence>
<dbReference type="InterPro" id="IPR050256">
    <property type="entry name" value="Glycosyltransferase_2"/>
</dbReference>
<accession>A0A3G9FZT9</accession>
<protein>
    <submittedName>
        <fullName evidence="9">Dolichol-phosphate mannosyltransferase</fullName>
    </submittedName>
</protein>
<dbReference type="RefSeq" id="WP_126421048.1">
    <property type="nucleotide sequence ID" value="NZ_AP018827.1"/>
</dbReference>
<keyword evidence="6" id="KW-1133">Transmembrane helix</keyword>
<evidence type="ECO:0000313" key="10">
    <source>
        <dbReference type="Proteomes" id="UP000278756"/>
    </source>
</evidence>
<name>A0A3G9FZT9_9CAUL</name>
<gene>
    <name evidence="9" type="ORF">EM6_1196</name>
</gene>
<evidence type="ECO:0000256" key="4">
    <source>
        <dbReference type="ARBA" id="ARBA00022692"/>
    </source>
</evidence>
<keyword evidence="3 9" id="KW-0808">Transferase</keyword>
<dbReference type="GO" id="GO:0005886">
    <property type="term" value="C:plasma membrane"/>
    <property type="evidence" value="ECO:0007669"/>
    <property type="project" value="TreeGrafter"/>
</dbReference>
<evidence type="ECO:0000256" key="5">
    <source>
        <dbReference type="ARBA" id="ARBA00022985"/>
    </source>
</evidence>
<keyword evidence="7" id="KW-0472">Membrane</keyword>
<feature type="domain" description="Glycosyltransferase 2-like" evidence="8">
    <location>
        <begin position="6"/>
        <end position="170"/>
    </location>
</feature>
<dbReference type="FunFam" id="3.90.550.10:FF:000170">
    <property type="entry name" value="Dolichol-phosphate mannosyltransferase"/>
    <property type="match status" value="1"/>
</dbReference>
<sequence length="243" mass="26701">MSVPVSVVVAVHNEEGATPQVVQELKSVFDAGLGAGNYELVFVDDKSTDATPQVLSGLKASVPELRVIRHENNVGKSGGVFTGVLYARGDIVAMLDGDGQNPAADVLKVTQMLMAADASVGMVAGERRRRQDTASKKWASRWANGIRRNLLKDGSNDTGCGIKAIRRDLFLRLPYFDNMHRYIPALVNREGYVTLFEPVDDRLRTTGSSKYTNWGRLKNALTDLPGVMWLNSRRRLPGRTTEV</sequence>
<keyword evidence="5" id="KW-0448">Lipopolysaccharide biosynthesis</keyword>
<evidence type="ECO:0000259" key="8">
    <source>
        <dbReference type="Pfam" id="PF00535"/>
    </source>
</evidence>
<dbReference type="OrthoDB" id="9807795at2"/>
<keyword evidence="2 9" id="KW-0328">Glycosyltransferase</keyword>
<dbReference type="AlphaFoldDB" id="A0A3G9FZT9"/>
<dbReference type="Pfam" id="PF00535">
    <property type="entry name" value="Glycos_transf_2"/>
    <property type="match status" value="1"/>
</dbReference>
<keyword evidence="4" id="KW-0812">Transmembrane</keyword>
<dbReference type="PANTHER" id="PTHR48090">
    <property type="entry name" value="UNDECAPRENYL-PHOSPHATE 4-DEOXY-4-FORMAMIDO-L-ARABINOSE TRANSFERASE-RELATED"/>
    <property type="match status" value="1"/>
</dbReference>
<dbReference type="Proteomes" id="UP000278756">
    <property type="component" value="Chromosome 1"/>
</dbReference>
<dbReference type="CDD" id="cd04179">
    <property type="entry name" value="DPM_DPG-synthase_like"/>
    <property type="match status" value="1"/>
</dbReference>
<reference evidence="10" key="1">
    <citation type="journal article" date="2017" name="Biotechnol. Biofuels">
        <title>Evaluation of environmental bacterial communities as a factor affecting the growth of duckweed Lemna minor.</title>
        <authorList>
            <person name="Ishizawa H."/>
            <person name="Kuroda M."/>
            <person name="Morikawa M."/>
            <person name="Ike M."/>
        </authorList>
    </citation>
    <scope>NUCLEOTIDE SEQUENCE [LARGE SCALE GENOMIC DNA]</scope>
    <source>
        <strain evidence="10">M6</strain>
    </source>
</reference>
<evidence type="ECO:0000313" key="9">
    <source>
        <dbReference type="EMBL" id="BBF80612.1"/>
    </source>
</evidence>
<dbReference type="Gene3D" id="3.90.550.10">
    <property type="entry name" value="Spore Coat Polysaccharide Biosynthesis Protein SpsA, Chain A"/>
    <property type="match status" value="1"/>
</dbReference>
<proteinExistence type="predicted"/>
<dbReference type="SUPFAM" id="SSF53448">
    <property type="entry name" value="Nucleotide-diphospho-sugar transferases"/>
    <property type="match status" value="1"/>
</dbReference>
<dbReference type="EMBL" id="AP018827">
    <property type="protein sequence ID" value="BBF80612.1"/>
    <property type="molecule type" value="Genomic_DNA"/>
</dbReference>
<reference evidence="10" key="2">
    <citation type="journal article" date="2017" name="Plant Physiol. Biochem.">
        <title>Differential oxidative and antioxidative response of duckweed Lemna minor toward plant growth promoting/inhibiting bacteria.</title>
        <authorList>
            <person name="Ishizawa H."/>
            <person name="Kuroda M."/>
            <person name="Morikawa M."/>
            <person name="Ike M."/>
        </authorList>
    </citation>
    <scope>NUCLEOTIDE SEQUENCE [LARGE SCALE GENOMIC DNA]</scope>
    <source>
        <strain evidence="10">M6</strain>
    </source>
</reference>